<dbReference type="RefSeq" id="WP_091626766.1">
    <property type="nucleotide sequence ID" value="NZ_FOEF01000022.1"/>
</dbReference>
<dbReference type="GO" id="GO:0017000">
    <property type="term" value="P:antibiotic biosynthetic process"/>
    <property type="evidence" value="ECO:0007669"/>
    <property type="project" value="UniProtKB-KW"/>
</dbReference>
<dbReference type="InterPro" id="IPR004839">
    <property type="entry name" value="Aminotransferase_I/II_large"/>
</dbReference>
<dbReference type="SUPFAM" id="SSF53383">
    <property type="entry name" value="PLP-dependent transferases"/>
    <property type="match status" value="1"/>
</dbReference>
<keyword evidence="2" id="KW-0663">Pyridoxal phosphate</keyword>
<dbReference type="InterPro" id="IPR015421">
    <property type="entry name" value="PyrdxlP-dep_Trfase_major"/>
</dbReference>
<keyword evidence="4 6" id="KW-0032">Aminotransferase</keyword>
<proteinExistence type="inferred from homology"/>
<evidence type="ECO:0000313" key="7">
    <source>
        <dbReference type="Proteomes" id="UP000198582"/>
    </source>
</evidence>
<organism evidence="6 7">
    <name type="scientific">Amycolatopsis saalfeldensis</name>
    <dbReference type="NCBI Taxonomy" id="394193"/>
    <lineage>
        <taxon>Bacteria</taxon>
        <taxon>Bacillati</taxon>
        <taxon>Actinomycetota</taxon>
        <taxon>Actinomycetes</taxon>
        <taxon>Pseudonocardiales</taxon>
        <taxon>Pseudonocardiaceae</taxon>
        <taxon>Amycolatopsis</taxon>
    </lineage>
</organism>
<reference evidence="7" key="1">
    <citation type="submission" date="2016-10" db="EMBL/GenBank/DDBJ databases">
        <authorList>
            <person name="Varghese N."/>
            <person name="Submissions S."/>
        </authorList>
    </citation>
    <scope>NUCLEOTIDE SEQUENCE [LARGE SCALE GENOMIC DNA]</scope>
    <source>
        <strain evidence="7">DSM 44993</strain>
    </source>
</reference>
<evidence type="ECO:0000256" key="1">
    <source>
        <dbReference type="ARBA" id="ARBA00001933"/>
    </source>
</evidence>
<protein>
    <recommendedName>
        <fullName evidence="4">Aminotransferase</fullName>
        <ecNumber evidence="4">2.6.1.-</ecNumber>
    </recommendedName>
</protein>
<dbReference type="InterPro" id="IPR015422">
    <property type="entry name" value="PyrdxlP-dep_Trfase_small"/>
</dbReference>
<evidence type="ECO:0000259" key="5">
    <source>
        <dbReference type="Pfam" id="PF00155"/>
    </source>
</evidence>
<dbReference type="Gene3D" id="3.90.1150.10">
    <property type="entry name" value="Aspartate Aminotransferase, domain 1"/>
    <property type="match status" value="1"/>
</dbReference>
<dbReference type="OrthoDB" id="3401872at2"/>
<evidence type="ECO:0000313" key="6">
    <source>
        <dbReference type="EMBL" id="SEP52847.1"/>
    </source>
</evidence>
<keyword evidence="7" id="KW-1185">Reference proteome</keyword>
<accession>A0A1H8YL11</accession>
<dbReference type="PANTHER" id="PTHR42885:SF1">
    <property type="entry name" value="THREONINE-PHOSPHATE DECARBOXYLASE"/>
    <property type="match status" value="1"/>
</dbReference>
<dbReference type="PROSITE" id="PS00105">
    <property type="entry name" value="AA_TRANSFER_CLASS_1"/>
    <property type="match status" value="1"/>
</dbReference>
<dbReference type="Pfam" id="PF00155">
    <property type="entry name" value="Aminotran_1_2"/>
    <property type="match status" value="1"/>
</dbReference>
<dbReference type="EC" id="2.6.1.-" evidence="4"/>
<dbReference type="InterPro" id="IPR015424">
    <property type="entry name" value="PyrdxlP-dep_Trfase"/>
</dbReference>
<feature type="domain" description="Aminotransferase class I/classII large" evidence="5">
    <location>
        <begin position="29"/>
        <end position="343"/>
    </location>
</feature>
<evidence type="ECO:0000256" key="3">
    <source>
        <dbReference type="ARBA" id="ARBA00023194"/>
    </source>
</evidence>
<dbReference type="GO" id="GO:0030170">
    <property type="term" value="F:pyridoxal phosphate binding"/>
    <property type="evidence" value="ECO:0007669"/>
    <property type="project" value="InterPro"/>
</dbReference>
<dbReference type="EMBL" id="FOEF01000022">
    <property type="protein sequence ID" value="SEP52847.1"/>
    <property type="molecule type" value="Genomic_DNA"/>
</dbReference>
<dbReference type="CDD" id="cd00609">
    <property type="entry name" value="AAT_like"/>
    <property type="match status" value="1"/>
</dbReference>
<comment type="cofactor">
    <cofactor evidence="1 4">
        <name>pyridoxal 5'-phosphate</name>
        <dbReference type="ChEBI" id="CHEBI:597326"/>
    </cofactor>
</comment>
<dbReference type="STRING" id="394193.SAMN04489732_122132"/>
<dbReference type="GO" id="GO:0008483">
    <property type="term" value="F:transaminase activity"/>
    <property type="evidence" value="ECO:0007669"/>
    <property type="project" value="UniProtKB-KW"/>
</dbReference>
<comment type="similarity">
    <text evidence="4">Belongs to the class-I pyridoxal-phosphate-dependent aminotransferase family.</text>
</comment>
<keyword evidence="4 6" id="KW-0808">Transferase</keyword>
<dbReference type="AlphaFoldDB" id="A0A1H8YL11"/>
<evidence type="ECO:0000256" key="4">
    <source>
        <dbReference type="RuleBase" id="RU000481"/>
    </source>
</evidence>
<keyword evidence="3" id="KW-0045">Antibiotic biosynthesis</keyword>
<sequence length="358" mass="37436">MGEYDLHHHGDREVEPGLADLAVNVRLPRPPEWLRRELASALDTLAAYPDPTAAAEAVAGRHGRAVAEVLVTAGAAEAFTLLASALRPEHAVVVHPQFTEPEAALRAAGHEVSRVVLSTSDGFTLRPEQVPASADLVYVGNPTNPTSVLHPASTLRALTRPGRLLVVDEAFLDAVPGETESLAGEPLPGVVVLRSLTKTWGLAGLRAGYLLGPPDVVARLRAVQPPWSVSTLAGVATVACCRPAAVEEAEKLAVAAESDREYLVSGLAALGFTTPGLAASDLTAPGLAALGPAVLGDPRGPFVLVRHPDPSLRARLRDAGYAVRRGDTFPGLGPEHFRLAVRAPEVTDGFLAALARLL</sequence>
<dbReference type="InterPro" id="IPR004838">
    <property type="entry name" value="NHTrfase_class1_PyrdxlP-BS"/>
</dbReference>
<dbReference type="PANTHER" id="PTHR42885">
    <property type="entry name" value="HISTIDINOL-PHOSPHATE AMINOTRANSFERASE-RELATED"/>
    <property type="match status" value="1"/>
</dbReference>
<evidence type="ECO:0000256" key="2">
    <source>
        <dbReference type="ARBA" id="ARBA00022898"/>
    </source>
</evidence>
<dbReference type="Proteomes" id="UP000198582">
    <property type="component" value="Unassembled WGS sequence"/>
</dbReference>
<dbReference type="NCBIfam" id="NF005915">
    <property type="entry name" value="PRK07908.1"/>
    <property type="match status" value="1"/>
</dbReference>
<gene>
    <name evidence="6" type="ORF">SAMN04489732_122132</name>
</gene>
<name>A0A1H8YL11_9PSEU</name>
<dbReference type="Gene3D" id="3.40.640.10">
    <property type="entry name" value="Type I PLP-dependent aspartate aminotransferase-like (Major domain)"/>
    <property type="match status" value="1"/>
</dbReference>